<feature type="transmembrane region" description="Helical" evidence="1">
    <location>
        <begin position="133"/>
        <end position="162"/>
    </location>
</feature>
<proteinExistence type="predicted"/>
<feature type="transmembrane region" description="Helical" evidence="1">
    <location>
        <begin position="168"/>
        <end position="189"/>
    </location>
</feature>
<accession>A0ABU7KSY5</accession>
<protein>
    <submittedName>
        <fullName evidence="2">Antibiotic ABC transporter</fullName>
    </submittedName>
</protein>
<feature type="transmembrane region" description="Helical" evidence="1">
    <location>
        <begin position="246"/>
        <end position="267"/>
    </location>
</feature>
<gene>
    <name evidence="2" type="ORF">Q8A49_18085</name>
</gene>
<feature type="transmembrane region" description="Helical" evidence="1">
    <location>
        <begin position="92"/>
        <end position="112"/>
    </location>
</feature>
<keyword evidence="1" id="KW-1133">Transmembrane helix</keyword>
<name>A0ABU7KSY5_9ACTN</name>
<sequence length="538" mass="54452">MTTTATRPRRRPAAGALLLARAVLRRDRVLLAVWSLSTVGIVLGGVAAAGTTYPTASDRAARWEQLQQVPVFVLFQGRAFADTAEALAAQQAFGAGTVCAALGAVLLVVRATRAEEASGGRELLGGLPLGRHADLAAALAVALGSGVVIATAVAAGLVAAGAPVAGSVALASVVGSACWVGAALAAVTAQLTTGTGAAAGLALGLFYAMHLVRGLGAMAGGSALWATWVVPNGWLENVRPFADERWWALVPVAVWTGAVAALAFALAGRRDLGAGLLPERAGPARASRSLRSVLALAVRAERTSLVLWSGAVAGVGLAMGYVGAGAMAEYAEARWVRALAAGLRADPADTFFVYAVLALVFPIAVQAVLAVLRVRREEAAGRGELLLSGPVGRVRWAAAHLAVALACPVVLLAVLGAAVGAGSALSTGSAADVVRFTGLTLSLAPAVWVVVAVAFLAFGALPRLCTAIGWAALAVGVLAEIAVKTGTVPEALFLLTSPFAHVNPYYRTTDAAPMLLAVLALALACLGLWALRRRDVPA</sequence>
<feature type="transmembrane region" description="Helical" evidence="1">
    <location>
        <begin position="464"/>
        <end position="483"/>
    </location>
</feature>
<feature type="transmembrane region" description="Helical" evidence="1">
    <location>
        <begin position="511"/>
        <end position="531"/>
    </location>
</feature>
<evidence type="ECO:0000313" key="3">
    <source>
        <dbReference type="Proteomes" id="UP001348641"/>
    </source>
</evidence>
<feature type="transmembrane region" description="Helical" evidence="1">
    <location>
        <begin position="29"/>
        <end position="49"/>
    </location>
</feature>
<feature type="transmembrane region" description="Helical" evidence="1">
    <location>
        <begin position="305"/>
        <end position="331"/>
    </location>
</feature>
<dbReference type="Proteomes" id="UP001348641">
    <property type="component" value="Unassembled WGS sequence"/>
</dbReference>
<feature type="transmembrane region" description="Helical" evidence="1">
    <location>
        <begin position="433"/>
        <end position="457"/>
    </location>
</feature>
<keyword evidence="1" id="KW-0812">Transmembrane</keyword>
<reference evidence="2 3" key="1">
    <citation type="submission" date="2023-07" db="EMBL/GenBank/DDBJ databases">
        <authorList>
            <person name="Girao M."/>
            <person name="Carvalho M.F."/>
        </authorList>
    </citation>
    <scope>NUCLEOTIDE SEQUENCE [LARGE SCALE GENOMIC DNA]</scope>
    <source>
        <strain evidence="2 3">66/93</strain>
    </source>
</reference>
<dbReference type="RefSeq" id="WP_330159443.1">
    <property type="nucleotide sequence ID" value="NZ_BAAAJA010000021.1"/>
</dbReference>
<organism evidence="2 3">
    <name type="scientific">Nocardiopsis tropica</name>
    <dbReference type="NCBI Taxonomy" id="109330"/>
    <lineage>
        <taxon>Bacteria</taxon>
        <taxon>Bacillati</taxon>
        <taxon>Actinomycetota</taxon>
        <taxon>Actinomycetes</taxon>
        <taxon>Streptosporangiales</taxon>
        <taxon>Nocardiopsidaceae</taxon>
        <taxon>Nocardiopsis</taxon>
    </lineage>
</organism>
<feature type="transmembrane region" description="Helical" evidence="1">
    <location>
        <begin position="201"/>
        <end position="226"/>
    </location>
</feature>
<keyword evidence="1" id="KW-0472">Membrane</keyword>
<feature type="transmembrane region" description="Helical" evidence="1">
    <location>
        <begin position="396"/>
        <end position="421"/>
    </location>
</feature>
<evidence type="ECO:0000256" key="1">
    <source>
        <dbReference type="SAM" id="Phobius"/>
    </source>
</evidence>
<dbReference type="EMBL" id="JAUUCC010000046">
    <property type="protein sequence ID" value="MEE2052411.1"/>
    <property type="molecule type" value="Genomic_DNA"/>
</dbReference>
<feature type="transmembrane region" description="Helical" evidence="1">
    <location>
        <begin position="351"/>
        <end position="375"/>
    </location>
</feature>
<evidence type="ECO:0000313" key="2">
    <source>
        <dbReference type="EMBL" id="MEE2052411.1"/>
    </source>
</evidence>
<comment type="caution">
    <text evidence="2">The sequence shown here is derived from an EMBL/GenBank/DDBJ whole genome shotgun (WGS) entry which is preliminary data.</text>
</comment>